<name>A0A5C6RL80_9BACT</name>
<protein>
    <submittedName>
        <fullName evidence="7">C-type cytochrome</fullName>
    </submittedName>
</protein>
<dbReference type="PANTHER" id="PTHR33546:SF1">
    <property type="entry name" value="LARGE, MULTIFUNCTIONAL SECRETED PROTEIN"/>
    <property type="match status" value="1"/>
</dbReference>
<dbReference type="EMBL" id="VOOR01000019">
    <property type="protein sequence ID" value="TXB63138.1"/>
    <property type="molecule type" value="Genomic_DNA"/>
</dbReference>
<dbReference type="GO" id="GO:0016788">
    <property type="term" value="F:hydrolase activity, acting on ester bonds"/>
    <property type="evidence" value="ECO:0007669"/>
    <property type="project" value="UniProtKB-ARBA"/>
</dbReference>
<evidence type="ECO:0000259" key="5">
    <source>
        <dbReference type="PROSITE" id="PS50020"/>
    </source>
</evidence>
<dbReference type="InterPro" id="IPR055557">
    <property type="entry name" value="DUF7133"/>
</dbReference>
<keyword evidence="8" id="KW-1185">Reference proteome</keyword>
<dbReference type="InterPro" id="IPR036909">
    <property type="entry name" value="Cyt_c-like_dom_sf"/>
</dbReference>
<dbReference type="InterPro" id="IPR009056">
    <property type="entry name" value="Cyt_c-like_dom"/>
</dbReference>
<gene>
    <name evidence="7" type="ORF">FRY97_10800</name>
</gene>
<dbReference type="OrthoDB" id="9808161at2"/>
<dbReference type="Proteomes" id="UP000321580">
    <property type="component" value="Unassembled WGS sequence"/>
</dbReference>
<dbReference type="PROSITE" id="PS50020">
    <property type="entry name" value="WW_DOMAIN_2"/>
    <property type="match status" value="1"/>
</dbReference>
<dbReference type="CDD" id="cd01834">
    <property type="entry name" value="SGNH_hydrolase_like_2"/>
    <property type="match status" value="1"/>
</dbReference>
<evidence type="ECO:0000256" key="2">
    <source>
        <dbReference type="ARBA" id="ARBA00022723"/>
    </source>
</evidence>
<reference evidence="7 8" key="1">
    <citation type="submission" date="2019-08" db="EMBL/GenBank/DDBJ databases">
        <title>Genome of Phaeodactylibacter luteus.</title>
        <authorList>
            <person name="Bowman J.P."/>
        </authorList>
    </citation>
    <scope>NUCLEOTIDE SEQUENCE [LARGE SCALE GENOMIC DNA]</scope>
    <source>
        <strain evidence="7 8">KCTC 42180</strain>
    </source>
</reference>
<dbReference type="InterPro" id="IPR013428">
    <property type="entry name" value="Membrane-bound_put_N"/>
</dbReference>
<organism evidence="7 8">
    <name type="scientific">Phaeodactylibacter luteus</name>
    <dbReference type="NCBI Taxonomy" id="1564516"/>
    <lineage>
        <taxon>Bacteria</taxon>
        <taxon>Pseudomonadati</taxon>
        <taxon>Bacteroidota</taxon>
        <taxon>Saprospiria</taxon>
        <taxon>Saprospirales</taxon>
        <taxon>Haliscomenobacteraceae</taxon>
        <taxon>Phaeodactylibacter</taxon>
    </lineage>
</organism>
<dbReference type="InterPro" id="IPR011989">
    <property type="entry name" value="ARM-like"/>
</dbReference>
<dbReference type="Gene3D" id="2.120.10.30">
    <property type="entry name" value="TolB, C-terminal domain"/>
    <property type="match status" value="1"/>
</dbReference>
<dbReference type="PANTHER" id="PTHR33546">
    <property type="entry name" value="LARGE, MULTIFUNCTIONAL SECRETED PROTEIN-RELATED"/>
    <property type="match status" value="1"/>
</dbReference>
<dbReference type="GO" id="GO:0020037">
    <property type="term" value="F:heme binding"/>
    <property type="evidence" value="ECO:0007669"/>
    <property type="project" value="InterPro"/>
</dbReference>
<dbReference type="Gene3D" id="3.40.50.1110">
    <property type="entry name" value="SGNH hydrolase"/>
    <property type="match status" value="1"/>
</dbReference>
<evidence type="ECO:0000313" key="8">
    <source>
        <dbReference type="Proteomes" id="UP000321580"/>
    </source>
</evidence>
<dbReference type="InterPro" id="IPR011042">
    <property type="entry name" value="6-blade_b-propeller_TolB-like"/>
</dbReference>
<dbReference type="SUPFAM" id="SSF52266">
    <property type="entry name" value="SGNH hydrolase"/>
    <property type="match status" value="1"/>
</dbReference>
<evidence type="ECO:0000313" key="7">
    <source>
        <dbReference type="EMBL" id="TXB63138.1"/>
    </source>
</evidence>
<dbReference type="Gene3D" id="1.10.760.10">
    <property type="entry name" value="Cytochrome c-like domain"/>
    <property type="match status" value="1"/>
</dbReference>
<evidence type="ECO:0000256" key="3">
    <source>
        <dbReference type="ARBA" id="ARBA00023004"/>
    </source>
</evidence>
<dbReference type="RefSeq" id="WP_147167542.1">
    <property type="nucleotide sequence ID" value="NZ_VOOR01000019.1"/>
</dbReference>
<dbReference type="InterPro" id="IPR001202">
    <property type="entry name" value="WW_dom"/>
</dbReference>
<dbReference type="SUPFAM" id="SSF50952">
    <property type="entry name" value="Soluble quinoprotein glucose dehydrogenase"/>
    <property type="match status" value="1"/>
</dbReference>
<keyword evidence="1 4" id="KW-0349">Heme</keyword>
<sequence>MRLSSIVAISLLVCGGAQFTGCQQPQKPLLQINDNARIALVGNNLCARMIHFGELETALHLRFPHSSLTIRNLCDGGDTPGFRPHAARDTPWAFPGAAAFQGELANPSGSEGHFPGPDEWLDTLDTDIILAFWGFNAAQRGGAYLPVFKEELREFIHHTRSQQYNEAAPPQLVLISPPALQDLSGQQPSLPPVAPVNARLRVFSQAILEVAEEEGVPAVDLFGPSQEWYKAGTPLTIDGLQFNQAGYERLSAHLMQALTGRGKGGTEVAEDQLNAAVLDKNWYWLNDYKIPNGVHIYGRRYQPFGPDNYPAEIEKVRQLTMIRDTAIWKMLRAEPYDIARAELRTKSLPAVETNFHPEQGVQPYLYGEDAEAALAAAPGYEVNLFASEEDFPDLANPVQLSFDNKGRLWVAAMPSYPHYRPGDSRPDDKLLILEDTDGDGKADKQKVFASGLHLPIGFEIAPEGVYVSQGSNLVLLKDHNGDDRADEEVVLLSGFDDHDTHHAISAFCAGPSGAIFMAEGVFLHTNVETPHGTVRGTNGGFYRYNPARQHLERTAQLDIPNPWGIAFDDWGQPFFAETSGPDVRWLSPGTIAPVYGKASPKGPNIIESAHRVRPTSGLEFVSSRHFPLEVQGDLLINNTIGFLGTKQHRMVDTASGYMSRHRQDLLVGSDPHFRPVDMEFAPDGSLYVIDWHNRLIGHMQHNARDPLRDHAHGRVYRVTYPSRPLLEPAVIAGAPIPDLLENLKLPEYRTRYRTRRELRGRDAVEVLPALRKWAAGLDPSAEGYEHHLLEALWVSWGLDAIEVPLLRQLLSAKNYRARAAAVRALRYNGHKVPQQEKWLLAMAEDPHERVRLEAVVAASWLSPDLSKAAIARARQLPVDGWAAPVLSVLEERYAPAKAPVAAAQPEASLGQSIYHKDGYCATCHQADGKGLAASGFPPLSGSEWVIGDKERLIKLTLKGLYGPIEVNGKKYPGQVPMTAFEGLLSDEEMAAVLTYVRSSFGNDASRVTADEVAAVRKNIAGKKGFYTPEELYSPRADK</sequence>
<dbReference type="NCBIfam" id="TIGR02604">
    <property type="entry name" value="Piru_Ver_Nterm"/>
    <property type="match status" value="1"/>
</dbReference>
<dbReference type="Pfam" id="PF23500">
    <property type="entry name" value="DUF7133"/>
    <property type="match status" value="1"/>
</dbReference>
<keyword evidence="2 4" id="KW-0479">Metal-binding</keyword>
<accession>A0A5C6RL80</accession>
<dbReference type="InterPro" id="IPR036514">
    <property type="entry name" value="SGNH_hydro_sf"/>
</dbReference>
<dbReference type="Gene3D" id="1.25.10.10">
    <property type="entry name" value="Leucine-rich Repeat Variant"/>
    <property type="match status" value="1"/>
</dbReference>
<feature type="domain" description="WW" evidence="5">
    <location>
        <begin position="557"/>
        <end position="590"/>
    </location>
</feature>
<feature type="domain" description="Cytochrome c" evidence="6">
    <location>
        <begin position="905"/>
        <end position="1000"/>
    </location>
</feature>
<dbReference type="PROSITE" id="PS51007">
    <property type="entry name" value="CYTC"/>
    <property type="match status" value="1"/>
</dbReference>
<dbReference type="SUPFAM" id="SSF48371">
    <property type="entry name" value="ARM repeat"/>
    <property type="match status" value="1"/>
</dbReference>
<keyword evidence="3 4" id="KW-0408">Iron</keyword>
<evidence type="ECO:0000256" key="1">
    <source>
        <dbReference type="ARBA" id="ARBA00022617"/>
    </source>
</evidence>
<evidence type="ECO:0000256" key="4">
    <source>
        <dbReference type="PROSITE-ProRule" id="PRU00433"/>
    </source>
</evidence>
<dbReference type="AlphaFoldDB" id="A0A5C6RL80"/>
<dbReference type="GO" id="GO:0009055">
    <property type="term" value="F:electron transfer activity"/>
    <property type="evidence" value="ECO:0007669"/>
    <property type="project" value="InterPro"/>
</dbReference>
<dbReference type="Pfam" id="PF13646">
    <property type="entry name" value="HEAT_2"/>
    <property type="match status" value="1"/>
</dbReference>
<comment type="caution">
    <text evidence="7">The sequence shown here is derived from an EMBL/GenBank/DDBJ whole genome shotgun (WGS) entry which is preliminary data.</text>
</comment>
<dbReference type="InterPro" id="IPR016024">
    <property type="entry name" value="ARM-type_fold"/>
</dbReference>
<evidence type="ECO:0000259" key="6">
    <source>
        <dbReference type="PROSITE" id="PS51007"/>
    </source>
</evidence>
<dbReference type="SUPFAM" id="SSF46626">
    <property type="entry name" value="Cytochrome c"/>
    <property type="match status" value="1"/>
</dbReference>
<dbReference type="GO" id="GO:0046872">
    <property type="term" value="F:metal ion binding"/>
    <property type="evidence" value="ECO:0007669"/>
    <property type="project" value="UniProtKB-KW"/>
</dbReference>
<proteinExistence type="predicted"/>
<dbReference type="InterPro" id="IPR011041">
    <property type="entry name" value="Quinoprot_gluc/sorb_DH_b-prop"/>
</dbReference>
<dbReference type="Pfam" id="PF00034">
    <property type="entry name" value="Cytochrom_C"/>
    <property type="match status" value="1"/>
</dbReference>